<comment type="similarity">
    <text evidence="1">Belongs to the short-chain dehydrogenases/reductases (SDR) family.</text>
</comment>
<evidence type="ECO:0000256" key="1">
    <source>
        <dbReference type="ARBA" id="ARBA00006484"/>
    </source>
</evidence>
<reference evidence="4" key="1">
    <citation type="journal article" date="2019" name="Int. J. Syst. Evol. Microbiol.">
        <title>The Global Catalogue of Microorganisms (GCM) 10K type strain sequencing project: providing services to taxonomists for standard genome sequencing and annotation.</title>
        <authorList>
            <consortium name="The Broad Institute Genomics Platform"/>
            <consortium name="The Broad Institute Genome Sequencing Center for Infectious Disease"/>
            <person name="Wu L."/>
            <person name="Ma J."/>
        </authorList>
    </citation>
    <scope>NUCLEOTIDE SEQUENCE [LARGE SCALE GENOMIC DNA]</scope>
    <source>
        <strain evidence="4">JCM 17939</strain>
    </source>
</reference>
<dbReference type="InterPro" id="IPR002347">
    <property type="entry name" value="SDR_fam"/>
</dbReference>
<dbReference type="Gene3D" id="3.40.50.720">
    <property type="entry name" value="NAD(P)-binding Rossmann-like Domain"/>
    <property type="match status" value="1"/>
</dbReference>
<keyword evidence="4" id="KW-1185">Reference proteome</keyword>
<dbReference type="PANTHER" id="PTHR43639">
    <property type="entry name" value="OXIDOREDUCTASE, SHORT-CHAIN DEHYDROGENASE/REDUCTASE FAMILY (AFU_ORTHOLOGUE AFUA_5G02870)"/>
    <property type="match status" value="1"/>
</dbReference>
<dbReference type="InterPro" id="IPR036291">
    <property type="entry name" value="NAD(P)-bd_dom_sf"/>
</dbReference>
<dbReference type="Pfam" id="PF13561">
    <property type="entry name" value="adh_short_C2"/>
    <property type="match status" value="1"/>
</dbReference>
<protein>
    <submittedName>
        <fullName evidence="3">SDR family oxidoreductase</fullName>
    </submittedName>
</protein>
<sequence>MGTLDGKTALVTGGSRGIGRAIVHRLAREGASVAFSYLTNKSAANEVADTSHAPHDQIHPIQADQGRRDDLKRLFEESNRRLGGLDILVINAASFGKARIADVKESDFNRVMAVNTEGPFVALQLADQMMRKNGRIINISTIGTARSTPKWSLYTASKAFCEQLMSVAAHEFGHRGITVNSVSPGATETDALYEEQSPSIIENFVAATALRRLGQPSDIANVVAYLAGPDAQWVTGQNIRATGGLL</sequence>
<comment type="caution">
    <text evidence="3">The sequence shown here is derived from an EMBL/GenBank/DDBJ whole genome shotgun (WGS) entry which is preliminary data.</text>
</comment>
<evidence type="ECO:0000313" key="4">
    <source>
        <dbReference type="Proteomes" id="UP001501442"/>
    </source>
</evidence>
<keyword evidence="2" id="KW-0560">Oxidoreductase</keyword>
<name>A0ABP8U6G3_9ACTN</name>
<proteinExistence type="inferred from homology"/>
<dbReference type="EMBL" id="BAABHK010000002">
    <property type="protein sequence ID" value="GAA4623934.1"/>
    <property type="molecule type" value="Genomic_DNA"/>
</dbReference>
<organism evidence="3 4">
    <name type="scientific">Actinoallomurus vinaceus</name>
    <dbReference type="NCBI Taxonomy" id="1080074"/>
    <lineage>
        <taxon>Bacteria</taxon>
        <taxon>Bacillati</taxon>
        <taxon>Actinomycetota</taxon>
        <taxon>Actinomycetes</taxon>
        <taxon>Streptosporangiales</taxon>
        <taxon>Thermomonosporaceae</taxon>
        <taxon>Actinoallomurus</taxon>
    </lineage>
</organism>
<dbReference type="Proteomes" id="UP001501442">
    <property type="component" value="Unassembled WGS sequence"/>
</dbReference>
<gene>
    <name evidence="3" type="ORF">GCM10023196_022140</name>
</gene>
<evidence type="ECO:0000313" key="3">
    <source>
        <dbReference type="EMBL" id="GAA4623934.1"/>
    </source>
</evidence>
<dbReference type="SUPFAM" id="SSF51735">
    <property type="entry name" value="NAD(P)-binding Rossmann-fold domains"/>
    <property type="match status" value="1"/>
</dbReference>
<dbReference type="PANTHER" id="PTHR43639:SF1">
    <property type="entry name" value="SHORT-CHAIN DEHYDROGENASE_REDUCTASE FAMILY PROTEIN"/>
    <property type="match status" value="1"/>
</dbReference>
<dbReference type="RefSeq" id="WP_345430584.1">
    <property type="nucleotide sequence ID" value="NZ_BAABHK010000002.1"/>
</dbReference>
<accession>A0ABP8U6G3</accession>
<evidence type="ECO:0000256" key="2">
    <source>
        <dbReference type="ARBA" id="ARBA00023002"/>
    </source>
</evidence>
<dbReference type="PRINTS" id="PR00081">
    <property type="entry name" value="GDHRDH"/>
</dbReference>